<evidence type="ECO:0000313" key="2">
    <source>
        <dbReference type="Proteomes" id="UP000517523"/>
    </source>
</evidence>
<dbReference type="AlphaFoldDB" id="A0A839TUL0"/>
<dbReference type="RefSeq" id="WP_183584324.1">
    <property type="nucleotide sequence ID" value="NZ_JACHXJ010000004.1"/>
</dbReference>
<protein>
    <submittedName>
        <fullName evidence="1">Uncharacterized protein</fullName>
    </submittedName>
</protein>
<gene>
    <name evidence="1" type="ORF">FHS19_004898</name>
</gene>
<dbReference type="Proteomes" id="UP000517523">
    <property type="component" value="Unassembled WGS sequence"/>
</dbReference>
<evidence type="ECO:0000313" key="1">
    <source>
        <dbReference type="EMBL" id="MBB3130193.1"/>
    </source>
</evidence>
<comment type="caution">
    <text evidence="1">The sequence shown here is derived from an EMBL/GenBank/DDBJ whole genome shotgun (WGS) entry which is preliminary data.</text>
</comment>
<sequence>MKKDLGRSRRRTEFTVWVVSRSDVFTFVVYEIILSSAVYAGLKRTNGHELIAILGSSVSTTMCKRWVRLDALAWWRRGRELHIVPWPKSPS</sequence>
<reference evidence="1 2" key="1">
    <citation type="submission" date="2020-08" db="EMBL/GenBank/DDBJ databases">
        <title>Genomic Encyclopedia of Type Strains, Phase III (KMG-III): the genomes of soil and plant-associated and newly described type strains.</title>
        <authorList>
            <person name="Whitman W."/>
        </authorList>
    </citation>
    <scope>NUCLEOTIDE SEQUENCE [LARGE SCALE GENOMIC DNA]</scope>
    <source>
        <strain evidence="1 2">CECT 5831</strain>
    </source>
</reference>
<name>A0A839TUL0_9BACL</name>
<proteinExistence type="predicted"/>
<accession>A0A839TUL0</accession>
<dbReference type="EMBL" id="JACHXJ010000004">
    <property type="protein sequence ID" value="MBB3130193.1"/>
    <property type="molecule type" value="Genomic_DNA"/>
</dbReference>
<organism evidence="1 2">
    <name type="scientific">Paenibacillus rhizosphaerae</name>
    <dbReference type="NCBI Taxonomy" id="297318"/>
    <lineage>
        <taxon>Bacteria</taxon>
        <taxon>Bacillati</taxon>
        <taxon>Bacillota</taxon>
        <taxon>Bacilli</taxon>
        <taxon>Bacillales</taxon>
        <taxon>Paenibacillaceae</taxon>
        <taxon>Paenibacillus</taxon>
    </lineage>
</organism>